<proteinExistence type="predicted"/>
<organism evidence="2 3">
    <name type="scientific">Parelaphostrongylus tenuis</name>
    <name type="common">Meningeal worm</name>
    <dbReference type="NCBI Taxonomy" id="148309"/>
    <lineage>
        <taxon>Eukaryota</taxon>
        <taxon>Metazoa</taxon>
        <taxon>Ecdysozoa</taxon>
        <taxon>Nematoda</taxon>
        <taxon>Chromadorea</taxon>
        <taxon>Rhabditida</taxon>
        <taxon>Rhabditina</taxon>
        <taxon>Rhabditomorpha</taxon>
        <taxon>Strongyloidea</taxon>
        <taxon>Metastrongylidae</taxon>
        <taxon>Parelaphostrongylus</taxon>
    </lineage>
</organism>
<evidence type="ECO:0000313" key="3">
    <source>
        <dbReference type="Proteomes" id="UP001196413"/>
    </source>
</evidence>
<feature type="compositionally biased region" description="Basic and acidic residues" evidence="1">
    <location>
        <begin position="55"/>
        <end position="74"/>
    </location>
</feature>
<sequence length="141" mass="15195">MDHSVKDTSNMNGHSALSHQTDAISMDHSVKDTNTDNMNGHSALSHQTDAIGMDHSVKDTNDTNGHSEEEHDRFGNSAGRRPALSDPGRAQEMTETVDGIASGRAGNSNDTIQSSNPSLAVVLLSEWRKALMDGEHVFPED</sequence>
<evidence type="ECO:0000256" key="1">
    <source>
        <dbReference type="SAM" id="MobiDB-lite"/>
    </source>
</evidence>
<reference evidence="2" key="1">
    <citation type="submission" date="2021-06" db="EMBL/GenBank/DDBJ databases">
        <title>Parelaphostrongylus tenuis whole genome reference sequence.</title>
        <authorList>
            <person name="Garwood T.J."/>
            <person name="Larsen P.A."/>
            <person name="Fountain-Jones N.M."/>
            <person name="Garbe J.R."/>
            <person name="Macchietto M.G."/>
            <person name="Kania S.A."/>
            <person name="Gerhold R.W."/>
            <person name="Richards J.E."/>
            <person name="Wolf T.M."/>
        </authorList>
    </citation>
    <scope>NUCLEOTIDE SEQUENCE</scope>
    <source>
        <strain evidence="2">MNPRO001-30</strain>
        <tissue evidence="2">Meninges</tissue>
    </source>
</reference>
<dbReference type="Proteomes" id="UP001196413">
    <property type="component" value="Unassembled WGS sequence"/>
</dbReference>
<accession>A0AAD5QJ79</accession>
<dbReference type="AlphaFoldDB" id="A0AAD5QJ79"/>
<feature type="region of interest" description="Disordered" evidence="1">
    <location>
        <begin position="1"/>
        <end position="115"/>
    </location>
</feature>
<feature type="compositionally biased region" description="Polar residues" evidence="1">
    <location>
        <begin position="35"/>
        <end position="48"/>
    </location>
</feature>
<feature type="compositionally biased region" description="Polar residues" evidence="1">
    <location>
        <begin position="105"/>
        <end position="115"/>
    </location>
</feature>
<evidence type="ECO:0000313" key="2">
    <source>
        <dbReference type="EMBL" id="KAJ1350455.1"/>
    </source>
</evidence>
<comment type="caution">
    <text evidence="2">The sequence shown here is derived from an EMBL/GenBank/DDBJ whole genome shotgun (WGS) entry which is preliminary data.</text>
</comment>
<gene>
    <name evidence="2" type="ORF">KIN20_006248</name>
</gene>
<dbReference type="EMBL" id="JAHQIW010000867">
    <property type="protein sequence ID" value="KAJ1350455.1"/>
    <property type="molecule type" value="Genomic_DNA"/>
</dbReference>
<protein>
    <submittedName>
        <fullName evidence="2">Uncharacterized protein</fullName>
    </submittedName>
</protein>
<keyword evidence="3" id="KW-1185">Reference proteome</keyword>
<name>A0AAD5QJ79_PARTN</name>
<feature type="compositionally biased region" description="Polar residues" evidence="1">
    <location>
        <begin position="7"/>
        <end position="23"/>
    </location>
</feature>